<gene>
    <name evidence="2" type="ORF">S06H3_60549</name>
</gene>
<organism evidence="2">
    <name type="scientific">marine sediment metagenome</name>
    <dbReference type="NCBI Taxonomy" id="412755"/>
    <lineage>
        <taxon>unclassified sequences</taxon>
        <taxon>metagenomes</taxon>
        <taxon>ecological metagenomes</taxon>
    </lineage>
</organism>
<dbReference type="Pfam" id="PF26299">
    <property type="entry name" value="MurL_N"/>
    <property type="match status" value="1"/>
</dbReference>
<dbReference type="Gene3D" id="3.40.50.620">
    <property type="entry name" value="HUPs"/>
    <property type="match status" value="1"/>
</dbReference>
<evidence type="ECO:0000259" key="1">
    <source>
        <dbReference type="Pfam" id="PF26299"/>
    </source>
</evidence>
<evidence type="ECO:0000313" key="2">
    <source>
        <dbReference type="EMBL" id="GAI57633.1"/>
    </source>
</evidence>
<proteinExistence type="predicted"/>
<comment type="caution">
    <text evidence="2">The sequence shown here is derived from an EMBL/GenBank/DDBJ whole genome shotgun (WGS) entry which is preliminary data.</text>
</comment>
<protein>
    <recommendedName>
        <fullName evidence="1">MurL N-terminal domain-containing protein</fullName>
    </recommendedName>
</protein>
<dbReference type="AlphaFoldDB" id="X1PP79"/>
<name>X1PP79_9ZZZZ</name>
<dbReference type="SUPFAM" id="SSF52402">
    <property type="entry name" value="Adenine nucleotide alpha hydrolases-like"/>
    <property type="match status" value="1"/>
</dbReference>
<feature type="non-terminal residue" evidence="2">
    <location>
        <position position="116"/>
    </location>
</feature>
<feature type="domain" description="MurL N-terminal" evidence="1">
    <location>
        <begin position="4"/>
        <end position="110"/>
    </location>
</feature>
<accession>X1PP79</accession>
<sequence>MTFTPVIEIQAGHLNKNQIKWWQDLILKGMGQFFYENRIKFQKPKFIIFPKSKAKQKTILAKGKKVLVPIGGGKDSIVTLELLKKAKKSINCFSLNPTEAARKVMKMAGCKKPIIV</sequence>
<dbReference type="InterPro" id="IPR014729">
    <property type="entry name" value="Rossmann-like_a/b/a_fold"/>
</dbReference>
<dbReference type="EMBL" id="BARV01039520">
    <property type="protein sequence ID" value="GAI57633.1"/>
    <property type="molecule type" value="Genomic_DNA"/>
</dbReference>
<dbReference type="InterPro" id="IPR058740">
    <property type="entry name" value="MurL_N"/>
</dbReference>
<reference evidence="2" key="1">
    <citation type="journal article" date="2014" name="Front. Microbiol.">
        <title>High frequency of phylogenetically diverse reductive dehalogenase-homologous genes in deep subseafloor sedimentary metagenomes.</title>
        <authorList>
            <person name="Kawai M."/>
            <person name="Futagami T."/>
            <person name="Toyoda A."/>
            <person name="Takaki Y."/>
            <person name="Nishi S."/>
            <person name="Hori S."/>
            <person name="Arai W."/>
            <person name="Tsubouchi T."/>
            <person name="Morono Y."/>
            <person name="Uchiyama I."/>
            <person name="Ito T."/>
            <person name="Fujiyama A."/>
            <person name="Inagaki F."/>
            <person name="Takami H."/>
        </authorList>
    </citation>
    <scope>NUCLEOTIDE SEQUENCE</scope>
    <source>
        <strain evidence="2">Expedition CK06-06</strain>
    </source>
</reference>